<accession>A0A239T9M9</accession>
<reference evidence="8 9" key="1">
    <citation type="submission" date="2017-06" db="EMBL/GenBank/DDBJ databases">
        <authorList>
            <consortium name="Pathogen Informatics"/>
        </authorList>
    </citation>
    <scope>NUCLEOTIDE SEQUENCE [LARGE SCALE GENOMIC DNA]</scope>
    <source>
        <strain evidence="8 9">NCTC10570</strain>
    </source>
</reference>
<dbReference type="Gene3D" id="2.40.160.50">
    <property type="entry name" value="membrane protein fhac: a member of the omp85/tpsb transporter family"/>
    <property type="match status" value="1"/>
</dbReference>
<dbReference type="Proteomes" id="UP000215383">
    <property type="component" value="Chromosome 1"/>
</dbReference>
<dbReference type="InterPro" id="IPR000184">
    <property type="entry name" value="Bac_surfAg_D15"/>
</dbReference>
<dbReference type="GO" id="GO:0019867">
    <property type="term" value="C:outer membrane"/>
    <property type="evidence" value="ECO:0007669"/>
    <property type="project" value="InterPro"/>
</dbReference>
<dbReference type="InterPro" id="IPR039910">
    <property type="entry name" value="D15-like"/>
</dbReference>
<evidence type="ECO:0000256" key="1">
    <source>
        <dbReference type="ARBA" id="ARBA00004370"/>
    </source>
</evidence>
<dbReference type="PANTHER" id="PTHR12815:SF47">
    <property type="entry name" value="TRANSLOCATION AND ASSEMBLY MODULE SUBUNIT TAMA"/>
    <property type="match status" value="1"/>
</dbReference>
<comment type="subcellular location">
    <subcellularLocation>
        <location evidence="1">Membrane</location>
    </subcellularLocation>
</comment>
<dbReference type="InterPro" id="IPR034746">
    <property type="entry name" value="POTRA"/>
</dbReference>
<dbReference type="GeneID" id="78506232"/>
<dbReference type="RefSeq" id="WP_027890155.1">
    <property type="nucleotide sequence ID" value="NZ_LT906446.1"/>
</dbReference>
<organism evidence="8 9">
    <name type="scientific">Megamonas hypermegale</name>
    <dbReference type="NCBI Taxonomy" id="158847"/>
    <lineage>
        <taxon>Bacteria</taxon>
        <taxon>Bacillati</taxon>
        <taxon>Bacillota</taxon>
        <taxon>Negativicutes</taxon>
        <taxon>Selenomonadales</taxon>
        <taxon>Selenomonadaceae</taxon>
        <taxon>Megamonas</taxon>
    </lineage>
</organism>
<keyword evidence="9" id="KW-1185">Reference proteome</keyword>
<evidence type="ECO:0000313" key="8">
    <source>
        <dbReference type="EMBL" id="SNU94296.1"/>
    </source>
</evidence>
<evidence type="ECO:0000256" key="6">
    <source>
        <dbReference type="SAM" id="SignalP"/>
    </source>
</evidence>
<dbReference type="Pfam" id="PF07244">
    <property type="entry name" value="POTRA"/>
    <property type="match status" value="3"/>
</dbReference>
<proteinExistence type="predicted"/>
<feature type="domain" description="POTRA" evidence="7">
    <location>
        <begin position="205"/>
        <end position="279"/>
    </location>
</feature>
<feature type="chain" id="PRO_5011264914" evidence="6">
    <location>
        <begin position="29"/>
        <end position="682"/>
    </location>
</feature>
<keyword evidence="5" id="KW-0998">Cell outer membrane</keyword>
<sequence>MKRKNYKLLVCALTMANFGFLGFNNCSAASSIEPNVTENHPVMENIISSEKMTKDEVNEKVDETMENAVIDANVKSDKNITVQTTPDKQNSAEVKDSKDKVHDEAAIAKMNQWKEQRPTEETIKDSVSAYAEKTIVSVDVVGADIVPKEDVLSVLKIKAGDKFDMKNIEQDRAAIYNMGYFYDNYPSFEVVPEGVKITYHVMENPVLRSVEITGNRVYSTEQIKSMLNVKTGEILNLRQLNIDLANIETAYRQNGYILAKLKDISIDESGNLSLQFNEGILEGYAVKGNDKTKDYVITREMRMKPGEVFNSEKARRSMQRVYNLGFFEDVSVKLLPGQQDPDNIIMELTVVEKRTGSFGIGAGYSSQDGLLGMVSIGDTNFRGTGDSVKAMYEFGGDDGDDSGYSISYTKPWLDEKETSGTFRIYNRKYEYDDYNNDGDDIETYNKKNEGYELNFGRPINEYTTNFLGFRINKTEYRGHESGPYDRSTPQYAEWRDNNFGETRSIIATQIRDTRDNIYFPTEGSRTSIGVEYAGLGGDFDYTKLTLSGQKYYKVGHAQVIAIRGSVGYSNDDLPENAVFEVGGQNSVRGYRDDQFSGNKMIMGTVEYRFPLADKVQGAIFTDVGDAWGGKSWGPWNDVEDDLTLHTSAGIGMQVQTPIGAVRLDYGWGEDGGRLHFTVGGSF</sequence>
<feature type="domain" description="POTRA" evidence="7">
    <location>
        <begin position="133"/>
        <end position="204"/>
    </location>
</feature>
<dbReference type="PANTHER" id="PTHR12815">
    <property type="entry name" value="SORTING AND ASSEMBLY MACHINERY SAMM50 PROTEIN FAMILY MEMBER"/>
    <property type="match status" value="1"/>
</dbReference>
<dbReference type="eggNOG" id="COG4775">
    <property type="taxonomic scope" value="Bacteria"/>
</dbReference>
<gene>
    <name evidence="8" type="primary">yaeT</name>
    <name evidence="8" type="ORF">SAMEA4364220_00190</name>
</gene>
<keyword evidence="4" id="KW-0472">Membrane</keyword>
<evidence type="ECO:0000259" key="7">
    <source>
        <dbReference type="PROSITE" id="PS51779"/>
    </source>
</evidence>
<dbReference type="PROSITE" id="PS51779">
    <property type="entry name" value="POTRA"/>
    <property type="match status" value="2"/>
</dbReference>
<dbReference type="Pfam" id="PF01103">
    <property type="entry name" value="Omp85"/>
    <property type="match status" value="1"/>
</dbReference>
<dbReference type="EMBL" id="LT906446">
    <property type="protein sequence ID" value="SNU94296.1"/>
    <property type="molecule type" value="Genomic_DNA"/>
</dbReference>
<keyword evidence="2" id="KW-0812">Transmembrane</keyword>
<evidence type="ECO:0000256" key="2">
    <source>
        <dbReference type="ARBA" id="ARBA00022692"/>
    </source>
</evidence>
<evidence type="ECO:0000256" key="5">
    <source>
        <dbReference type="ARBA" id="ARBA00023237"/>
    </source>
</evidence>
<feature type="signal peptide" evidence="6">
    <location>
        <begin position="1"/>
        <end position="28"/>
    </location>
</feature>
<evidence type="ECO:0000256" key="4">
    <source>
        <dbReference type="ARBA" id="ARBA00023136"/>
    </source>
</evidence>
<evidence type="ECO:0000256" key="3">
    <source>
        <dbReference type="ARBA" id="ARBA00022729"/>
    </source>
</evidence>
<name>A0A239T9M9_9FIRM</name>
<dbReference type="Gene3D" id="3.10.20.310">
    <property type="entry name" value="membrane protein fhac"/>
    <property type="match status" value="3"/>
</dbReference>
<dbReference type="AlphaFoldDB" id="A0A239T9M9"/>
<protein>
    <submittedName>
        <fullName evidence="8">Omp85</fullName>
    </submittedName>
</protein>
<dbReference type="InterPro" id="IPR010827">
    <property type="entry name" value="BamA/TamA_POTRA"/>
</dbReference>
<evidence type="ECO:0000313" key="9">
    <source>
        <dbReference type="Proteomes" id="UP000215383"/>
    </source>
</evidence>
<keyword evidence="3 6" id="KW-0732">Signal</keyword>